<accession>A0A7J8AME9</accession>
<comment type="caution">
    <text evidence="1">The sequence shown here is derived from an EMBL/GenBank/DDBJ whole genome shotgun (WGS) entry which is preliminary data.</text>
</comment>
<organism evidence="1 2">
    <name type="scientific">Myotis myotis</name>
    <name type="common">Greater mouse-eared bat</name>
    <name type="synonym">Vespertilio myotis</name>
    <dbReference type="NCBI Taxonomy" id="51298"/>
    <lineage>
        <taxon>Eukaryota</taxon>
        <taxon>Metazoa</taxon>
        <taxon>Chordata</taxon>
        <taxon>Craniata</taxon>
        <taxon>Vertebrata</taxon>
        <taxon>Euteleostomi</taxon>
        <taxon>Mammalia</taxon>
        <taxon>Eutheria</taxon>
        <taxon>Laurasiatheria</taxon>
        <taxon>Chiroptera</taxon>
        <taxon>Yangochiroptera</taxon>
        <taxon>Vespertilionidae</taxon>
        <taxon>Myotis</taxon>
    </lineage>
</organism>
<sequence>MLRLSHHSADRQLPYLSLHQPGSHCLLFPGDSLKPCHIQTAAALPYECPVLAQASDFPKISQTCSTWPQHAPYLSISGPRLSSLPRFTDWPLLGTSKPNTSSSHLQIAVLGGPRQVTSSNCIHTSQEAPEPVYLVVSFRPHQITTLPHL</sequence>
<reference evidence="1 2" key="1">
    <citation type="journal article" date="2020" name="Nature">
        <title>Six reference-quality genomes reveal evolution of bat adaptations.</title>
        <authorList>
            <person name="Jebb D."/>
            <person name="Huang Z."/>
            <person name="Pippel M."/>
            <person name="Hughes G.M."/>
            <person name="Lavrichenko K."/>
            <person name="Devanna P."/>
            <person name="Winkler S."/>
            <person name="Jermiin L.S."/>
            <person name="Skirmuntt E.C."/>
            <person name="Katzourakis A."/>
            <person name="Burkitt-Gray L."/>
            <person name="Ray D.A."/>
            <person name="Sullivan K.A.M."/>
            <person name="Roscito J.G."/>
            <person name="Kirilenko B.M."/>
            <person name="Davalos L.M."/>
            <person name="Corthals A.P."/>
            <person name="Power M.L."/>
            <person name="Jones G."/>
            <person name="Ransome R.D."/>
            <person name="Dechmann D.K.N."/>
            <person name="Locatelli A.G."/>
            <person name="Puechmaille S.J."/>
            <person name="Fedrigo O."/>
            <person name="Jarvis E.D."/>
            <person name="Hiller M."/>
            <person name="Vernes S.C."/>
            <person name="Myers E.W."/>
            <person name="Teeling E.C."/>
        </authorList>
    </citation>
    <scope>NUCLEOTIDE SEQUENCE [LARGE SCALE GENOMIC DNA]</scope>
    <source>
        <strain evidence="1">MMyoMyo1</strain>
        <tissue evidence="1">Flight muscle</tissue>
    </source>
</reference>
<gene>
    <name evidence="1" type="ORF">mMyoMyo1_008038</name>
</gene>
<evidence type="ECO:0000313" key="2">
    <source>
        <dbReference type="Proteomes" id="UP000527355"/>
    </source>
</evidence>
<keyword evidence="2" id="KW-1185">Reference proteome</keyword>
<evidence type="ECO:0000313" key="1">
    <source>
        <dbReference type="EMBL" id="KAF6387548.1"/>
    </source>
</evidence>
<name>A0A7J8AME9_MYOMY</name>
<protein>
    <submittedName>
        <fullName evidence="1">Uncharacterized protein</fullName>
    </submittedName>
</protein>
<dbReference type="Proteomes" id="UP000527355">
    <property type="component" value="Unassembled WGS sequence"/>
</dbReference>
<dbReference type="EMBL" id="JABWUV010000001">
    <property type="protein sequence ID" value="KAF6387548.1"/>
    <property type="molecule type" value="Genomic_DNA"/>
</dbReference>
<dbReference type="AlphaFoldDB" id="A0A7J8AME9"/>
<proteinExistence type="predicted"/>